<evidence type="ECO:0000313" key="8">
    <source>
        <dbReference type="Ensembl" id="ENSLLEP00000049286.1"/>
    </source>
</evidence>
<feature type="domain" description="U3 small nucleolar RNA-associated protein 6 N-terminal" evidence="6">
    <location>
        <begin position="9"/>
        <end position="91"/>
    </location>
</feature>
<keyword evidence="3" id="KW-0698">rRNA processing</keyword>
<reference evidence="8" key="2">
    <citation type="submission" date="2025-09" db="UniProtKB">
        <authorList>
            <consortium name="Ensembl"/>
        </authorList>
    </citation>
    <scope>IDENTIFICATION</scope>
</reference>
<dbReference type="GO" id="GO:0034388">
    <property type="term" value="C:Pwp2p-containing subcomplex of 90S preribosome"/>
    <property type="evidence" value="ECO:0007669"/>
    <property type="project" value="TreeGrafter"/>
</dbReference>
<dbReference type="InterPro" id="IPR056907">
    <property type="entry name" value="UTP6_C"/>
</dbReference>
<dbReference type="InterPro" id="IPR003107">
    <property type="entry name" value="HAT"/>
</dbReference>
<feature type="domain" description="U3 small nucleolar RNA-associated protein 6 homolog C-terminal" evidence="7">
    <location>
        <begin position="307"/>
        <end position="578"/>
    </location>
</feature>
<reference evidence="8" key="1">
    <citation type="submission" date="2025-08" db="UniProtKB">
        <authorList>
            <consortium name="Ensembl"/>
        </authorList>
    </citation>
    <scope>IDENTIFICATION</scope>
</reference>
<dbReference type="SUPFAM" id="SSF48452">
    <property type="entry name" value="TPR-like"/>
    <property type="match status" value="2"/>
</dbReference>
<dbReference type="SMART" id="SM00386">
    <property type="entry name" value="HAT"/>
    <property type="match status" value="6"/>
</dbReference>
<dbReference type="Pfam" id="PF24892">
    <property type="entry name" value="UTP6_C"/>
    <property type="match status" value="1"/>
</dbReference>
<dbReference type="InterPro" id="IPR013949">
    <property type="entry name" value="Utp6"/>
</dbReference>
<evidence type="ECO:0000259" key="7">
    <source>
        <dbReference type="Pfam" id="PF24892"/>
    </source>
</evidence>
<comment type="subcellular location">
    <subcellularLocation>
        <location evidence="1">Nucleus</location>
        <location evidence="1">Nucleolus</location>
    </subcellularLocation>
</comment>
<dbReference type="Proteomes" id="UP000694569">
    <property type="component" value="Unplaced"/>
</dbReference>
<dbReference type="PANTHER" id="PTHR23271:SF1">
    <property type="entry name" value="U3 SMALL NUCLEOLAR RNA-ASSOCIATED PROTEIN 6 HOMOLOG"/>
    <property type="match status" value="1"/>
</dbReference>
<proteinExistence type="inferred from homology"/>
<gene>
    <name evidence="8" type="primary">UTP6</name>
</gene>
<evidence type="ECO:0000259" key="6">
    <source>
        <dbReference type="Pfam" id="PF08640"/>
    </source>
</evidence>
<keyword evidence="9" id="KW-1185">Reference proteome</keyword>
<dbReference type="Pfam" id="PF08640">
    <property type="entry name" value="U3_assoc_6"/>
    <property type="match status" value="1"/>
</dbReference>
<name>A0A8C5R8N3_9ANUR</name>
<dbReference type="GO" id="GO:0000462">
    <property type="term" value="P:maturation of SSU-rRNA from tricistronic rRNA transcript (SSU-rRNA, 5.8S rRNA, LSU-rRNA)"/>
    <property type="evidence" value="ECO:0007669"/>
    <property type="project" value="InterPro"/>
</dbReference>
<dbReference type="OrthoDB" id="28112at2759"/>
<dbReference type="FunFam" id="1.25.40.10:FF:001123">
    <property type="entry name" value="UTP6 small subunit processome component"/>
    <property type="match status" value="1"/>
</dbReference>
<organism evidence="8 9">
    <name type="scientific">Leptobrachium leishanense</name>
    <name type="common">Leishan spiny toad</name>
    <dbReference type="NCBI Taxonomy" id="445787"/>
    <lineage>
        <taxon>Eukaryota</taxon>
        <taxon>Metazoa</taxon>
        <taxon>Chordata</taxon>
        <taxon>Craniata</taxon>
        <taxon>Vertebrata</taxon>
        <taxon>Euteleostomi</taxon>
        <taxon>Amphibia</taxon>
        <taxon>Batrachia</taxon>
        <taxon>Anura</taxon>
        <taxon>Pelobatoidea</taxon>
        <taxon>Megophryidae</taxon>
        <taxon>Leptobrachium</taxon>
    </lineage>
</organism>
<evidence type="ECO:0000313" key="9">
    <source>
        <dbReference type="Proteomes" id="UP000694569"/>
    </source>
</evidence>
<comment type="similarity">
    <text evidence="2">Belongs to the UTP6 family.</text>
</comment>
<accession>A0A8C5R8N3</accession>
<dbReference type="InterPro" id="IPR055347">
    <property type="entry name" value="UTP6_N"/>
</dbReference>
<dbReference type="GO" id="GO:0030515">
    <property type="term" value="F:snoRNA binding"/>
    <property type="evidence" value="ECO:0007669"/>
    <property type="project" value="InterPro"/>
</dbReference>
<dbReference type="GO" id="GO:0032040">
    <property type="term" value="C:small-subunit processome"/>
    <property type="evidence" value="ECO:0007669"/>
    <property type="project" value="TreeGrafter"/>
</dbReference>
<dbReference type="GeneTree" id="ENSGT00390000016493"/>
<dbReference type="AlphaFoldDB" id="A0A8C5R8N3"/>
<dbReference type="Gene3D" id="1.25.40.10">
    <property type="entry name" value="Tetratricopeptide repeat domain"/>
    <property type="match status" value="3"/>
</dbReference>
<evidence type="ECO:0000256" key="3">
    <source>
        <dbReference type="ARBA" id="ARBA00022552"/>
    </source>
</evidence>
<dbReference type="PANTHER" id="PTHR23271">
    <property type="entry name" value="HEPATOCELLULAR CARCINOMA-ASSOCIATED ANTIGEN 66"/>
    <property type="match status" value="1"/>
</dbReference>
<sequence>MAEFVQRRVEDRIPELEQLERIGLFTRKEIRSIVKKVTALEYKIKRRSVSKEDFIGYVQYEVNFLELLKRRRTRIGYSFKKEEIDFAIIQRIHGLFHRATNKWKDDLQLWMSHVAFCRKWNCKPQLSKTFSALLAIHPDKPALWIMAAKWELEDQLSAESARHLFLRALRFHPESPKVYKEYFRMELMNAEKQRKEKDDLEKAKMDIGESGFSDDILNGALARVVYKTAVQIMKGASFHLDLLSIAKMFDFTQDLQKEIFDDLQVLHAQDPLTWDFLARQELAASSPSTSEYTSNPAKAQDLACKEERCSAVYKTALTSVQTENMWDLYITFCLERFKRKTNSRELKEKRQERLLAAFSEAREADMLSEQKYTEWISLLNAVGEAERAVDVSRAATQRFSGSVNLWLARIKVLVNQEKEDVDPVFEEAFKHVKGQDALCLWHLMVQWSEKSRTDPNSTESLYQKAVIVANSTVSKVMKEKYLDWAYRTKGYKKAKKVFASLYEKRPLSEEFFIRMIDIEKEQEKCRIQNLREYYERALREFGGTNPDLWLNYIKEELNHAEGKPENSAGIHWRAMKMLQGSAVEDFVNKYTMLQTGHL</sequence>
<dbReference type="InterPro" id="IPR011990">
    <property type="entry name" value="TPR-like_helical_dom_sf"/>
</dbReference>
<evidence type="ECO:0000256" key="5">
    <source>
        <dbReference type="ARBA" id="ARBA00023242"/>
    </source>
</evidence>
<keyword evidence="5" id="KW-0539">Nucleus</keyword>
<evidence type="ECO:0000256" key="1">
    <source>
        <dbReference type="ARBA" id="ARBA00004604"/>
    </source>
</evidence>
<evidence type="ECO:0000256" key="4">
    <source>
        <dbReference type="ARBA" id="ARBA00022737"/>
    </source>
</evidence>
<evidence type="ECO:0000256" key="2">
    <source>
        <dbReference type="ARBA" id="ARBA00010734"/>
    </source>
</evidence>
<dbReference type="Ensembl" id="ENSLLET00000051206.1">
    <property type="protein sequence ID" value="ENSLLEP00000049286.1"/>
    <property type="gene ID" value="ENSLLEG00000031023.1"/>
</dbReference>
<keyword evidence="4" id="KW-0677">Repeat</keyword>
<protein>
    <submittedName>
        <fullName evidence="8">UTP6 small subunit processome component</fullName>
    </submittedName>
</protein>